<dbReference type="AlphaFoldDB" id="A0A3L6S0X2"/>
<evidence type="ECO:0000256" key="8">
    <source>
        <dbReference type="ARBA" id="ARBA00022786"/>
    </source>
</evidence>
<evidence type="ECO:0000256" key="9">
    <source>
        <dbReference type="ARBA" id="ARBA00022833"/>
    </source>
</evidence>
<evidence type="ECO:0000256" key="6">
    <source>
        <dbReference type="ARBA" id="ARBA00022723"/>
    </source>
</evidence>
<dbReference type="STRING" id="4540.A0A3L6S0X2"/>
<evidence type="ECO:0000313" key="14">
    <source>
        <dbReference type="Proteomes" id="UP000275267"/>
    </source>
</evidence>
<proteinExistence type="inferred from homology"/>
<dbReference type="InterPro" id="IPR049548">
    <property type="entry name" value="Sina-like_RING"/>
</dbReference>
<dbReference type="Proteomes" id="UP000275267">
    <property type="component" value="Unassembled WGS sequence"/>
</dbReference>
<gene>
    <name evidence="13" type="ORF">C2845_PM09G14230</name>
</gene>
<evidence type="ECO:0000256" key="7">
    <source>
        <dbReference type="ARBA" id="ARBA00022771"/>
    </source>
</evidence>
<sequence>MFRASGKRLELWPEVQEEGGRERVRGVWRRLVPRIRVLGDLGDDFMRPASSMKRAKREKAAKEAASPGSAGANKKEMGSPGSRPASAAAAAAGAEAVAYVAAEDADALECGVCFHPLKPPIFQCDEGHVVCSLCRDKLAPAGKCHVCGIATRNYHRCHAMERLSESIRVACPNAAHGCGARPAYYDQHDHCQTCPHAPCRCPGKDCNFLGSTEALLDHFTSTHGWPSTTKISAFETRSIHLYDGFNFILADCTEDDDHLTTTNSSRQYLFLLNVMRQPLGCSITVHFIGHESPSEALKCVLRYSRLLYDPRDRHKFLGSHSLHSEINVECMDLSNGLPNPEDCFQFVVPDSVLRKNDKMDGTHVEVCIGIINLESTSSVRSSPQKGLNCLLWYARRFYDGGKCLGSNHLQTEINVEYTEDLSNGLPNPDDCIQSMVPDFLLAEEDKETEDAIQVKV</sequence>
<dbReference type="PROSITE" id="PS51081">
    <property type="entry name" value="ZF_SIAH"/>
    <property type="match status" value="1"/>
</dbReference>
<comment type="caution">
    <text evidence="13">The sequence shown here is derived from an EMBL/GenBank/DDBJ whole genome shotgun (WGS) entry which is preliminary data.</text>
</comment>
<dbReference type="InterPro" id="IPR013083">
    <property type="entry name" value="Znf_RING/FYVE/PHD"/>
</dbReference>
<comment type="pathway">
    <text evidence="2">Protein modification; protein ubiquitination.</text>
</comment>
<keyword evidence="6" id="KW-0479">Metal-binding</keyword>
<evidence type="ECO:0000256" key="11">
    <source>
        <dbReference type="SAM" id="MobiDB-lite"/>
    </source>
</evidence>
<dbReference type="GO" id="GO:0061630">
    <property type="term" value="F:ubiquitin protein ligase activity"/>
    <property type="evidence" value="ECO:0007669"/>
    <property type="project" value="UniProtKB-EC"/>
</dbReference>
<dbReference type="InterPro" id="IPR013010">
    <property type="entry name" value="Znf_SIAH"/>
</dbReference>
<evidence type="ECO:0000259" key="12">
    <source>
        <dbReference type="PROSITE" id="PS51081"/>
    </source>
</evidence>
<evidence type="ECO:0000256" key="3">
    <source>
        <dbReference type="ARBA" id="ARBA00009119"/>
    </source>
</evidence>
<keyword evidence="14" id="KW-1185">Reference proteome</keyword>
<dbReference type="UniPathway" id="UPA00143"/>
<dbReference type="Gene3D" id="3.30.40.10">
    <property type="entry name" value="Zinc/RING finger domain, C3HC4 (zinc finger)"/>
    <property type="match status" value="1"/>
</dbReference>
<dbReference type="EMBL" id="PQIB02000006">
    <property type="protein sequence ID" value="RLN12289.1"/>
    <property type="molecule type" value="Genomic_DNA"/>
</dbReference>
<dbReference type="Pfam" id="PF21362">
    <property type="entry name" value="Sina_RING"/>
    <property type="match status" value="1"/>
</dbReference>
<comment type="catalytic activity">
    <reaction evidence="1">
        <text>S-ubiquitinyl-[E2 ubiquitin-conjugating enzyme]-L-cysteine + [acceptor protein]-L-lysine = [E2 ubiquitin-conjugating enzyme]-L-cysteine + N(6)-ubiquitinyl-[acceptor protein]-L-lysine.</text>
        <dbReference type="EC" id="2.3.2.27"/>
    </reaction>
</comment>
<dbReference type="GO" id="GO:0005737">
    <property type="term" value="C:cytoplasm"/>
    <property type="evidence" value="ECO:0007669"/>
    <property type="project" value="TreeGrafter"/>
</dbReference>
<dbReference type="Pfam" id="PF21361">
    <property type="entry name" value="Sina_ZnF"/>
    <property type="match status" value="1"/>
</dbReference>
<dbReference type="GO" id="GO:0016567">
    <property type="term" value="P:protein ubiquitination"/>
    <property type="evidence" value="ECO:0007669"/>
    <property type="project" value="UniProtKB-UniPathway"/>
</dbReference>
<evidence type="ECO:0000256" key="1">
    <source>
        <dbReference type="ARBA" id="ARBA00000900"/>
    </source>
</evidence>
<organism evidence="13 14">
    <name type="scientific">Panicum miliaceum</name>
    <name type="common">Proso millet</name>
    <name type="synonym">Broomcorn millet</name>
    <dbReference type="NCBI Taxonomy" id="4540"/>
    <lineage>
        <taxon>Eukaryota</taxon>
        <taxon>Viridiplantae</taxon>
        <taxon>Streptophyta</taxon>
        <taxon>Embryophyta</taxon>
        <taxon>Tracheophyta</taxon>
        <taxon>Spermatophyta</taxon>
        <taxon>Magnoliopsida</taxon>
        <taxon>Liliopsida</taxon>
        <taxon>Poales</taxon>
        <taxon>Poaceae</taxon>
        <taxon>PACMAD clade</taxon>
        <taxon>Panicoideae</taxon>
        <taxon>Panicodae</taxon>
        <taxon>Paniceae</taxon>
        <taxon>Panicinae</taxon>
        <taxon>Panicum</taxon>
        <taxon>Panicum sect. Panicum</taxon>
    </lineage>
</organism>
<protein>
    <recommendedName>
        <fullName evidence="4">RING-type E3 ubiquitin transferase</fullName>
        <ecNumber evidence="4">2.3.2.27</ecNumber>
    </recommendedName>
</protein>
<dbReference type="InterPro" id="IPR052088">
    <property type="entry name" value="E3_ubiquitin-ligase_SINA"/>
</dbReference>
<dbReference type="PANTHER" id="PTHR10315">
    <property type="entry name" value="E3 UBIQUITIN PROTEIN LIGASE SIAH"/>
    <property type="match status" value="1"/>
</dbReference>
<dbReference type="OrthoDB" id="615741at2759"/>
<name>A0A3L6S0X2_PANMI</name>
<keyword evidence="9" id="KW-0862">Zinc</keyword>
<keyword evidence="7 10" id="KW-0863">Zinc-finger</keyword>
<keyword evidence="8" id="KW-0833">Ubl conjugation pathway</keyword>
<reference evidence="14" key="1">
    <citation type="journal article" date="2019" name="Nat. Commun.">
        <title>The genome of broomcorn millet.</title>
        <authorList>
            <person name="Zou C."/>
            <person name="Miki D."/>
            <person name="Li D."/>
            <person name="Tang Q."/>
            <person name="Xiao L."/>
            <person name="Rajput S."/>
            <person name="Deng P."/>
            <person name="Jia W."/>
            <person name="Huang R."/>
            <person name="Zhang M."/>
            <person name="Sun Y."/>
            <person name="Hu J."/>
            <person name="Fu X."/>
            <person name="Schnable P.S."/>
            <person name="Li F."/>
            <person name="Zhang H."/>
            <person name="Feng B."/>
            <person name="Zhu X."/>
            <person name="Liu R."/>
            <person name="Schnable J.C."/>
            <person name="Zhu J.-K."/>
            <person name="Zhang H."/>
        </authorList>
    </citation>
    <scope>NUCLEOTIDE SEQUENCE [LARGE SCALE GENOMIC DNA]</scope>
</reference>
<dbReference type="GO" id="GO:0008270">
    <property type="term" value="F:zinc ion binding"/>
    <property type="evidence" value="ECO:0007669"/>
    <property type="project" value="UniProtKB-KW"/>
</dbReference>
<evidence type="ECO:0000256" key="5">
    <source>
        <dbReference type="ARBA" id="ARBA00022679"/>
    </source>
</evidence>
<evidence type="ECO:0000256" key="10">
    <source>
        <dbReference type="PROSITE-ProRule" id="PRU00455"/>
    </source>
</evidence>
<evidence type="ECO:0000256" key="4">
    <source>
        <dbReference type="ARBA" id="ARBA00012483"/>
    </source>
</evidence>
<accession>A0A3L6S0X2</accession>
<dbReference type="SUPFAM" id="SSF49599">
    <property type="entry name" value="TRAF domain-like"/>
    <property type="match status" value="1"/>
</dbReference>
<dbReference type="EC" id="2.3.2.27" evidence="4"/>
<dbReference type="PANTHER" id="PTHR10315:SF90">
    <property type="entry name" value="RING-TYPE E3 UBIQUITIN TRANSFERASE"/>
    <property type="match status" value="1"/>
</dbReference>
<comment type="similarity">
    <text evidence="3">Belongs to the SINA (Seven in absentia) family.</text>
</comment>
<feature type="domain" description="SIAH-type" evidence="12">
    <location>
        <begin position="166"/>
        <end position="224"/>
    </location>
</feature>
<dbReference type="CDD" id="cd16571">
    <property type="entry name" value="RING-HC_SIAHs"/>
    <property type="match status" value="1"/>
</dbReference>
<evidence type="ECO:0000256" key="2">
    <source>
        <dbReference type="ARBA" id="ARBA00004906"/>
    </source>
</evidence>
<evidence type="ECO:0000313" key="13">
    <source>
        <dbReference type="EMBL" id="RLN12289.1"/>
    </source>
</evidence>
<keyword evidence="5" id="KW-0808">Transferase</keyword>
<feature type="region of interest" description="Disordered" evidence="11">
    <location>
        <begin position="49"/>
        <end position="85"/>
    </location>
</feature>